<dbReference type="PANTHER" id="PTHR21248">
    <property type="entry name" value="CARDIOLIPIN SYNTHASE"/>
    <property type="match status" value="1"/>
</dbReference>
<comment type="function">
    <text evidence="1">Could be a virulence factor.</text>
</comment>
<dbReference type="Proteomes" id="UP000698242">
    <property type="component" value="Unassembled WGS sequence"/>
</dbReference>
<evidence type="ECO:0000256" key="1">
    <source>
        <dbReference type="ARBA" id="ARBA00003145"/>
    </source>
</evidence>
<dbReference type="GO" id="GO:0030572">
    <property type="term" value="F:phosphatidyltransferase activity"/>
    <property type="evidence" value="ECO:0007669"/>
    <property type="project" value="UniProtKB-ARBA"/>
</dbReference>
<feature type="transmembrane region" description="Helical" evidence="11">
    <location>
        <begin position="37"/>
        <end position="57"/>
    </location>
</feature>
<evidence type="ECO:0000256" key="7">
    <source>
        <dbReference type="ARBA" id="ARBA00022692"/>
    </source>
</evidence>
<dbReference type="SUPFAM" id="SSF56024">
    <property type="entry name" value="Phospholipase D/nuclease"/>
    <property type="match status" value="2"/>
</dbReference>
<evidence type="ECO:0000256" key="11">
    <source>
        <dbReference type="SAM" id="Phobius"/>
    </source>
</evidence>
<dbReference type="InterPro" id="IPR001736">
    <property type="entry name" value="PLipase_D/transphosphatidylase"/>
</dbReference>
<evidence type="ECO:0000256" key="3">
    <source>
        <dbReference type="ARBA" id="ARBA00004651"/>
    </source>
</evidence>
<proteinExistence type="predicted"/>
<dbReference type="Pfam" id="PF13091">
    <property type="entry name" value="PLDc_2"/>
    <property type="match status" value="2"/>
</dbReference>
<keyword evidence="14" id="KW-1185">Reference proteome</keyword>
<dbReference type="Pfam" id="PF13396">
    <property type="entry name" value="PLDc_N"/>
    <property type="match status" value="1"/>
</dbReference>
<accession>A0A921NSF0</accession>
<dbReference type="RefSeq" id="WP_159963891.1">
    <property type="nucleotide sequence ID" value="NZ_APKE01000007.1"/>
</dbReference>
<comment type="caution">
    <text evidence="13">The sequence shown here is derived from an EMBL/GenBank/DDBJ whole genome shotgun (WGS) entry which is preliminary data.</text>
</comment>
<dbReference type="AlphaFoldDB" id="A0A921NSF0"/>
<keyword evidence="9 11" id="KW-0472">Membrane</keyword>
<keyword evidence="5" id="KW-1003">Cell membrane</keyword>
<evidence type="ECO:0000256" key="6">
    <source>
        <dbReference type="ARBA" id="ARBA00022525"/>
    </source>
</evidence>
<name>A0A921NSF0_9RHOB</name>
<evidence type="ECO:0000256" key="5">
    <source>
        <dbReference type="ARBA" id="ARBA00022475"/>
    </source>
</evidence>
<feature type="domain" description="PLD phosphodiesterase" evidence="12">
    <location>
        <begin position="196"/>
        <end position="223"/>
    </location>
</feature>
<dbReference type="PANTHER" id="PTHR21248:SF22">
    <property type="entry name" value="PHOSPHOLIPASE D"/>
    <property type="match status" value="1"/>
</dbReference>
<comment type="subcellular location">
    <subcellularLocation>
        <location evidence="3">Cell membrane</location>
        <topology evidence="3">Multi-pass membrane protein</topology>
    </subcellularLocation>
    <subcellularLocation>
        <location evidence="2">Secreted</location>
    </subcellularLocation>
</comment>
<evidence type="ECO:0000256" key="9">
    <source>
        <dbReference type="ARBA" id="ARBA00023136"/>
    </source>
</evidence>
<dbReference type="InterPro" id="IPR025202">
    <property type="entry name" value="PLD-like_dom"/>
</dbReference>
<evidence type="ECO:0000256" key="10">
    <source>
        <dbReference type="ARBA" id="ARBA00029594"/>
    </source>
</evidence>
<protein>
    <recommendedName>
        <fullName evidence="4">Phospholipase D</fullName>
    </recommendedName>
    <alternativeName>
        <fullName evidence="10">Choline phosphatase</fullName>
    </alternativeName>
</protein>
<evidence type="ECO:0000256" key="4">
    <source>
        <dbReference type="ARBA" id="ARBA00018392"/>
    </source>
</evidence>
<keyword evidence="7 11" id="KW-0812">Transmembrane</keyword>
<evidence type="ECO:0000313" key="13">
    <source>
        <dbReference type="EMBL" id="KAF0677120.1"/>
    </source>
</evidence>
<dbReference type="InterPro" id="IPR027379">
    <property type="entry name" value="CLS_N"/>
</dbReference>
<dbReference type="GO" id="GO:0005886">
    <property type="term" value="C:plasma membrane"/>
    <property type="evidence" value="ECO:0007669"/>
    <property type="project" value="UniProtKB-SubCell"/>
</dbReference>
<reference evidence="13" key="1">
    <citation type="submission" date="2013-03" db="EMBL/GenBank/DDBJ databases">
        <title>Genome Sequence of the Profundibacterium mesophilum strain KAUST100406-0324T from Red Sea, a novel genus in the family Rhodobacteraceae.</title>
        <authorList>
            <person name="Essack M."/>
            <person name="Alam I."/>
            <person name="Lafi F."/>
            <person name="Alawi W."/>
            <person name="Kamanu F."/>
            <person name="Al-Suwailem A."/>
            <person name="Lee O.O."/>
            <person name="Xu Y."/>
            <person name="Bajic V."/>
            <person name="Qian P.-Y."/>
            <person name="Archer J."/>
        </authorList>
    </citation>
    <scope>NUCLEOTIDE SEQUENCE</scope>
    <source>
        <strain evidence="13">KAUST100406-0324</strain>
    </source>
</reference>
<feature type="transmembrane region" description="Helical" evidence="11">
    <location>
        <begin position="6"/>
        <end position="25"/>
    </location>
</feature>
<keyword evidence="13" id="KW-0808">Transferase</keyword>
<evidence type="ECO:0000313" key="14">
    <source>
        <dbReference type="Proteomes" id="UP000698242"/>
    </source>
</evidence>
<dbReference type="OrthoDB" id="9762009at2"/>
<evidence type="ECO:0000259" key="12">
    <source>
        <dbReference type="PROSITE" id="PS50035"/>
    </source>
</evidence>
<organism evidence="13 14">
    <name type="scientific">Profundibacterium mesophilum KAUST100406-0324</name>
    <dbReference type="NCBI Taxonomy" id="1037889"/>
    <lineage>
        <taxon>Bacteria</taxon>
        <taxon>Pseudomonadati</taxon>
        <taxon>Pseudomonadota</taxon>
        <taxon>Alphaproteobacteria</taxon>
        <taxon>Rhodobacterales</taxon>
        <taxon>Roseobacteraceae</taxon>
        <taxon>Profundibacterium</taxon>
    </lineage>
</organism>
<keyword evidence="6" id="KW-0964">Secreted</keyword>
<dbReference type="GO" id="GO:0032049">
    <property type="term" value="P:cardiolipin biosynthetic process"/>
    <property type="evidence" value="ECO:0007669"/>
    <property type="project" value="UniProtKB-ARBA"/>
</dbReference>
<keyword evidence="8 11" id="KW-1133">Transmembrane helix</keyword>
<evidence type="ECO:0000256" key="8">
    <source>
        <dbReference type="ARBA" id="ARBA00022989"/>
    </source>
</evidence>
<gene>
    <name evidence="13" type="primary">cls</name>
    <name evidence="13" type="ORF">PMES_00434</name>
</gene>
<dbReference type="EMBL" id="APKE01000007">
    <property type="protein sequence ID" value="KAF0677120.1"/>
    <property type="molecule type" value="Genomic_DNA"/>
</dbReference>
<feature type="domain" description="PLD phosphodiesterase" evidence="12">
    <location>
        <begin position="368"/>
        <end position="394"/>
    </location>
</feature>
<dbReference type="PROSITE" id="PS50035">
    <property type="entry name" value="PLD"/>
    <property type="match status" value="2"/>
</dbReference>
<sequence>MMQALPSLHVAVGMVLSMITLVVILQQRRSPQSTAAWVLFVIVLPYAAIPLFLLLGFRKRGSRFSAIAYREADETIEPVHEVGHVLRDLGIPGATRHNALTLLTGNAEAEAALFDLVRSARERIDATFYLIRNDPSGESFVDLLTERAEAGIEVRLILDRLGSLSRPKAALRRFAEAGGTLTYFSPLIQPPDKGHLNLRNHRKLVIADLNRVWSGGRNIGDEYFGVGPGAWQDLSFTVSGPVVQTYIDVFSSDWNVTAKGSALMPPIDVPDRDATAIVQLVPSGPDAPNDPLHDGLVNAIHRAEKRVWITTPYFLPTEALLHALHTAAHRKIDLRIVMPRRSNQWTADFARGAYVRDLEIAGARIFRHEGMIHGKAGIIDDFGWLGSANFDVRSMLLNFETTLFIYDHASLEAMTEWMLRLQDEAREGLRPAGFTRRLAEGIFRLGAPIL</sequence>
<dbReference type="Gene3D" id="3.30.870.10">
    <property type="entry name" value="Endonuclease Chain A"/>
    <property type="match status" value="3"/>
</dbReference>
<dbReference type="GO" id="GO:0005576">
    <property type="term" value="C:extracellular region"/>
    <property type="evidence" value="ECO:0007669"/>
    <property type="project" value="UniProtKB-SubCell"/>
</dbReference>
<evidence type="ECO:0000256" key="2">
    <source>
        <dbReference type="ARBA" id="ARBA00004613"/>
    </source>
</evidence>